<name>A0A0F3L003_9GAMM</name>
<organism evidence="1 2">
    <name type="scientific">Luteibacter yeojuensis</name>
    <dbReference type="NCBI Taxonomy" id="345309"/>
    <lineage>
        <taxon>Bacteria</taxon>
        <taxon>Pseudomonadati</taxon>
        <taxon>Pseudomonadota</taxon>
        <taxon>Gammaproteobacteria</taxon>
        <taxon>Lysobacterales</taxon>
        <taxon>Rhodanobacteraceae</taxon>
        <taxon>Luteibacter</taxon>
    </lineage>
</organism>
<gene>
    <name evidence="1" type="ORF">VI08_02855</name>
</gene>
<dbReference type="RefSeq" id="WP_045828031.1">
    <property type="nucleotide sequence ID" value="NZ_JZRB01000004.1"/>
</dbReference>
<dbReference type="Pfam" id="PF04299">
    <property type="entry name" value="FMN_bind_2"/>
    <property type="match status" value="1"/>
</dbReference>
<reference evidence="1 2" key="1">
    <citation type="submission" date="2015-03" db="EMBL/GenBank/DDBJ databases">
        <title>Draft genome sequence of Luteibacter yeojuensis strain SU11.</title>
        <authorList>
            <person name="Sulaiman J."/>
            <person name="Priya K."/>
            <person name="Chan K.-G."/>
        </authorList>
    </citation>
    <scope>NUCLEOTIDE SEQUENCE [LARGE SCALE GENOMIC DNA]</scope>
    <source>
        <strain evidence="1 2">SU11</strain>
    </source>
</reference>
<dbReference type="PANTHER" id="PTHR35802">
    <property type="entry name" value="PROTEASE SYNTHASE AND SPORULATION PROTEIN PAI 2"/>
    <property type="match status" value="1"/>
</dbReference>
<dbReference type="Gene3D" id="2.30.110.10">
    <property type="entry name" value="Electron Transport, Fmn-binding Protein, Chain A"/>
    <property type="match status" value="1"/>
</dbReference>
<dbReference type="AlphaFoldDB" id="A0A0F3L003"/>
<sequence>MYTPALFAETDAATLHALLSEHSLGMLVTHGAGGLDANHIPFLLDEARGPAGTLVAHVARANALWRDGRDGDEVLVVFRGASGYVSPNWYPSKHEHHRHVPTWNYEAVHVHGTLRIIDDEKYVRGVVARLTREHEAKLPEPWRMSDAPADYLAEQLAHIVGIEVAITRWEGKRKLSQNRTPTDFEGAVAGVEGSGNVALAAAMRGARKPGM</sequence>
<dbReference type="Proteomes" id="UP000033651">
    <property type="component" value="Unassembled WGS sequence"/>
</dbReference>
<dbReference type="PATRIC" id="fig|345309.4.peg.2909"/>
<dbReference type="PIRSF" id="PIRSF010372">
    <property type="entry name" value="PaiB"/>
    <property type="match status" value="1"/>
</dbReference>
<evidence type="ECO:0000313" key="2">
    <source>
        <dbReference type="Proteomes" id="UP000033651"/>
    </source>
</evidence>
<dbReference type="InterPro" id="IPR007396">
    <property type="entry name" value="TR_PAI2-type"/>
</dbReference>
<dbReference type="PANTHER" id="PTHR35802:SF1">
    <property type="entry name" value="PROTEASE SYNTHASE AND SPORULATION PROTEIN PAI 2"/>
    <property type="match status" value="1"/>
</dbReference>
<accession>A0A0F3L003</accession>
<dbReference type="InterPro" id="IPR012349">
    <property type="entry name" value="Split_barrel_FMN-bd"/>
</dbReference>
<proteinExistence type="predicted"/>
<comment type="caution">
    <text evidence="1">The sequence shown here is derived from an EMBL/GenBank/DDBJ whole genome shotgun (WGS) entry which is preliminary data.</text>
</comment>
<dbReference type="OrthoDB" id="9794948at2"/>
<dbReference type="EMBL" id="JZRB01000004">
    <property type="protein sequence ID" value="KJV36726.1"/>
    <property type="molecule type" value="Genomic_DNA"/>
</dbReference>
<evidence type="ECO:0000313" key="1">
    <source>
        <dbReference type="EMBL" id="KJV36726.1"/>
    </source>
</evidence>
<protein>
    <submittedName>
        <fullName evidence="1">Transcriptional regulator</fullName>
    </submittedName>
</protein>
<dbReference type="SUPFAM" id="SSF50475">
    <property type="entry name" value="FMN-binding split barrel"/>
    <property type="match status" value="1"/>
</dbReference>
<keyword evidence="2" id="KW-1185">Reference proteome</keyword>